<dbReference type="InterPro" id="IPR032675">
    <property type="entry name" value="LRR_dom_sf"/>
</dbReference>
<reference evidence="3 4" key="1">
    <citation type="submission" date="2019-07" db="EMBL/GenBank/DDBJ databases">
        <authorList>
            <person name="Jastrzebski P J."/>
            <person name="Paukszto L."/>
            <person name="Jastrzebski P J."/>
        </authorList>
    </citation>
    <scope>NUCLEOTIDE SEQUENCE [LARGE SCALE GENOMIC DNA]</scope>
    <source>
        <strain evidence="3 4">WMS-il1</strain>
    </source>
</reference>
<gene>
    <name evidence="3" type="ORF">WMSIL1_LOCUS104</name>
</gene>
<evidence type="ECO:0000256" key="2">
    <source>
        <dbReference type="ARBA" id="ARBA00022737"/>
    </source>
</evidence>
<proteinExistence type="predicted"/>
<evidence type="ECO:0000313" key="3">
    <source>
        <dbReference type="EMBL" id="VUZ38683.1"/>
    </source>
</evidence>
<dbReference type="Gene3D" id="3.80.10.10">
    <property type="entry name" value="Ribonuclease Inhibitor"/>
    <property type="match status" value="1"/>
</dbReference>
<organism evidence="3 4">
    <name type="scientific">Hymenolepis diminuta</name>
    <name type="common">Rat tapeworm</name>
    <dbReference type="NCBI Taxonomy" id="6216"/>
    <lineage>
        <taxon>Eukaryota</taxon>
        <taxon>Metazoa</taxon>
        <taxon>Spiralia</taxon>
        <taxon>Lophotrochozoa</taxon>
        <taxon>Platyhelminthes</taxon>
        <taxon>Cestoda</taxon>
        <taxon>Eucestoda</taxon>
        <taxon>Cyclophyllidea</taxon>
        <taxon>Hymenolepididae</taxon>
        <taxon>Hymenolepis</taxon>
    </lineage>
</organism>
<dbReference type="AlphaFoldDB" id="A0A564XWP1"/>
<evidence type="ECO:0000256" key="1">
    <source>
        <dbReference type="ARBA" id="ARBA00022614"/>
    </source>
</evidence>
<dbReference type="PANTHER" id="PTHR48051:SF52">
    <property type="entry name" value="LEUCINE-RICH REPEAT PROTEIN 1"/>
    <property type="match status" value="1"/>
</dbReference>
<keyword evidence="2" id="KW-0677">Repeat</keyword>
<keyword evidence="1" id="KW-0433">Leucine-rich repeat</keyword>
<dbReference type="InterPro" id="IPR050216">
    <property type="entry name" value="LRR_domain-containing"/>
</dbReference>
<sequence>MIFSCLSLCQSANSPGRVNKFRKTRVVIDQNRSAITLSFPSSSQHETFRLADNLLLISDRFISQGKFSMTLKKPQRVISFREINPVTAATICRYLNCIKNGTKFKQNSPKTSLNSLSNTSVTELLVDQLKDYPVGSSFPTSLKKLHIKSIKLDSFDTRILCLTHLSILTIEGSNISVITKDIAKLCLVRLCLNSNSIVSWPSVPRESPLSSFLTYLDLSGNRIIRLPMDFWNLENLETLNLNDNQLIGVPPVNLHRIRRLRNISLRNNQLRCLPFSFTCLQSPGTLDLSDNPWVTPSPPLIVAKFEPKSLFHYATVAFLQVYAKFYWWPSAVTKAKWDEWGELPERIVTEALGVLRRCAVCLKVCGPESQRFVDAMELRFSQRVVSAPSCVIHYCCSSRCAQRFNPPLSIISV</sequence>
<name>A0A564XWP1_HYMDI</name>
<dbReference type="PANTHER" id="PTHR48051">
    <property type="match status" value="1"/>
</dbReference>
<evidence type="ECO:0000313" key="4">
    <source>
        <dbReference type="Proteomes" id="UP000321570"/>
    </source>
</evidence>
<dbReference type="SUPFAM" id="SSF52058">
    <property type="entry name" value="L domain-like"/>
    <property type="match status" value="1"/>
</dbReference>
<keyword evidence="4" id="KW-1185">Reference proteome</keyword>
<dbReference type="GO" id="GO:0005737">
    <property type="term" value="C:cytoplasm"/>
    <property type="evidence" value="ECO:0007669"/>
    <property type="project" value="TreeGrafter"/>
</dbReference>
<protein>
    <submittedName>
        <fullName evidence="3">Uncharacterized protein</fullName>
    </submittedName>
</protein>
<dbReference type="InterPro" id="IPR001611">
    <property type="entry name" value="Leu-rich_rpt"/>
</dbReference>
<dbReference type="InterPro" id="IPR025875">
    <property type="entry name" value="Leu-rich_rpt_4"/>
</dbReference>
<dbReference type="Proteomes" id="UP000321570">
    <property type="component" value="Unassembled WGS sequence"/>
</dbReference>
<dbReference type="PRINTS" id="PR00019">
    <property type="entry name" value="LEURICHRPT"/>
</dbReference>
<dbReference type="EMBL" id="CABIJS010000004">
    <property type="protein sequence ID" value="VUZ38683.1"/>
    <property type="molecule type" value="Genomic_DNA"/>
</dbReference>
<dbReference type="PROSITE" id="PS51450">
    <property type="entry name" value="LRR"/>
    <property type="match status" value="1"/>
</dbReference>
<accession>A0A564XWP1</accession>
<dbReference type="Pfam" id="PF12799">
    <property type="entry name" value="LRR_4"/>
    <property type="match status" value="1"/>
</dbReference>